<protein>
    <recommendedName>
        <fullName evidence="12">Phosphoserine aminotransferase</fullName>
        <ecNumber evidence="12">2.6.1.52</ecNumber>
    </recommendedName>
    <alternativeName>
        <fullName evidence="12">Phosphohydroxythreonine aminotransferase</fullName>
        <shortName evidence="12">PSAT</shortName>
    </alternativeName>
</protein>
<evidence type="ECO:0000313" key="16">
    <source>
        <dbReference type="RefSeq" id="WP_028311002.1"/>
    </source>
</evidence>
<evidence type="ECO:0000256" key="4">
    <source>
        <dbReference type="ARBA" id="ARBA00022576"/>
    </source>
</evidence>
<evidence type="ECO:0000256" key="9">
    <source>
        <dbReference type="ARBA" id="ARBA00023299"/>
    </source>
</evidence>
<feature type="binding site" evidence="12">
    <location>
        <begin position="243"/>
        <end position="244"/>
    </location>
    <ligand>
        <name>pyridoxal 5'-phosphate</name>
        <dbReference type="ChEBI" id="CHEBI:597326"/>
    </ligand>
</feature>
<proteinExistence type="inferred from homology"/>
<dbReference type="AlphaFoldDB" id="A0A8B6X315"/>
<dbReference type="NCBIfam" id="NF003764">
    <property type="entry name" value="PRK05355.1"/>
    <property type="match status" value="1"/>
</dbReference>
<gene>
    <name evidence="12 16" type="primary">serC</name>
</gene>
<dbReference type="InterPro" id="IPR015422">
    <property type="entry name" value="PyrdxlP-dep_Trfase_small"/>
</dbReference>
<comment type="function">
    <text evidence="12">Catalyzes the reversible conversion of 3-phosphohydroxypyruvate to phosphoserine and of 3-hydroxy-2-oxo-4-phosphonooxybutanoate to phosphohydroxythreonine.</text>
</comment>
<evidence type="ECO:0000256" key="12">
    <source>
        <dbReference type="HAMAP-Rule" id="MF_00160"/>
    </source>
</evidence>
<keyword evidence="7 12" id="KW-0663">Pyridoxal phosphate</keyword>
<evidence type="ECO:0000256" key="5">
    <source>
        <dbReference type="ARBA" id="ARBA00022605"/>
    </source>
</evidence>
<evidence type="ECO:0000256" key="1">
    <source>
        <dbReference type="ARBA" id="ARBA00004915"/>
    </source>
</evidence>
<dbReference type="InterPro" id="IPR020578">
    <property type="entry name" value="Aminotrans_V_PyrdxlP_BS"/>
</dbReference>
<feature type="domain" description="Aminotransferase class V" evidence="14">
    <location>
        <begin position="5"/>
        <end position="354"/>
    </location>
</feature>
<comment type="pathway">
    <text evidence="2 12 13">Amino-acid biosynthesis; L-serine biosynthesis; L-serine from 3-phospho-D-glycerate: step 2/3.</text>
</comment>
<comment type="cofactor">
    <cofactor evidence="12">
        <name>pyridoxal 5'-phosphate</name>
        <dbReference type="ChEBI" id="CHEBI:597326"/>
    </cofactor>
    <text evidence="12">Binds 1 pyridoxal phosphate per subunit.</text>
</comment>
<comment type="pathway">
    <text evidence="1 12">Cofactor biosynthesis; pyridoxine 5'-phosphate biosynthesis; pyridoxine 5'-phosphate from D-erythrose 4-phosphate: step 3/5.</text>
</comment>
<organism evidence="15 16">
    <name type="scientific">Derxia gummosa DSM 723</name>
    <dbReference type="NCBI Taxonomy" id="1121388"/>
    <lineage>
        <taxon>Bacteria</taxon>
        <taxon>Pseudomonadati</taxon>
        <taxon>Pseudomonadota</taxon>
        <taxon>Betaproteobacteria</taxon>
        <taxon>Burkholderiales</taxon>
        <taxon>Alcaligenaceae</taxon>
        <taxon>Derxia</taxon>
    </lineage>
</organism>
<evidence type="ECO:0000256" key="6">
    <source>
        <dbReference type="ARBA" id="ARBA00022679"/>
    </source>
</evidence>
<feature type="modified residue" description="N6-(pyridoxal phosphate)lysine" evidence="12">
    <location>
        <position position="202"/>
    </location>
</feature>
<evidence type="ECO:0000256" key="10">
    <source>
        <dbReference type="ARBA" id="ARBA00047630"/>
    </source>
</evidence>
<dbReference type="InterPro" id="IPR000192">
    <property type="entry name" value="Aminotrans_V_dom"/>
</dbReference>
<keyword evidence="12" id="KW-0963">Cytoplasm</keyword>
<evidence type="ECO:0000256" key="3">
    <source>
        <dbReference type="ARBA" id="ARBA00006904"/>
    </source>
</evidence>
<evidence type="ECO:0000313" key="15">
    <source>
        <dbReference type="Proteomes" id="UP000675920"/>
    </source>
</evidence>
<dbReference type="Pfam" id="PF00266">
    <property type="entry name" value="Aminotran_5"/>
    <property type="match status" value="1"/>
</dbReference>
<dbReference type="CDD" id="cd00611">
    <property type="entry name" value="PSAT_like"/>
    <property type="match status" value="1"/>
</dbReference>
<keyword evidence="5 12" id="KW-0028">Amino-acid biosynthesis</keyword>
<comment type="catalytic activity">
    <reaction evidence="10 12">
        <text>4-(phosphooxy)-L-threonine + 2-oxoglutarate = (R)-3-hydroxy-2-oxo-4-phosphooxybutanoate + L-glutamate</text>
        <dbReference type="Rhea" id="RHEA:16573"/>
        <dbReference type="ChEBI" id="CHEBI:16810"/>
        <dbReference type="ChEBI" id="CHEBI:29985"/>
        <dbReference type="ChEBI" id="CHEBI:58452"/>
        <dbReference type="ChEBI" id="CHEBI:58538"/>
        <dbReference type="EC" id="2.6.1.52"/>
    </reaction>
</comment>
<dbReference type="PROSITE" id="PS00595">
    <property type="entry name" value="AA_TRANSFER_CLASS_5"/>
    <property type="match status" value="1"/>
</dbReference>
<dbReference type="NCBIfam" id="TIGR01364">
    <property type="entry name" value="serC_1"/>
    <property type="match status" value="1"/>
</dbReference>
<comment type="subunit">
    <text evidence="12">Homodimer.</text>
</comment>
<dbReference type="OrthoDB" id="9809412at2"/>
<evidence type="ECO:0000256" key="8">
    <source>
        <dbReference type="ARBA" id="ARBA00023096"/>
    </source>
</evidence>
<feature type="binding site" evidence="12">
    <location>
        <position position="157"/>
    </location>
    <ligand>
        <name>pyridoxal 5'-phosphate</name>
        <dbReference type="ChEBI" id="CHEBI:597326"/>
    </ligand>
</feature>
<dbReference type="SUPFAM" id="SSF53383">
    <property type="entry name" value="PLP-dependent transferases"/>
    <property type="match status" value="1"/>
</dbReference>
<evidence type="ECO:0000256" key="2">
    <source>
        <dbReference type="ARBA" id="ARBA00005099"/>
    </source>
</evidence>
<evidence type="ECO:0000259" key="14">
    <source>
        <dbReference type="Pfam" id="PF00266"/>
    </source>
</evidence>
<dbReference type="Proteomes" id="UP000675920">
    <property type="component" value="Unplaced"/>
</dbReference>
<evidence type="ECO:0000256" key="11">
    <source>
        <dbReference type="ARBA" id="ARBA00049007"/>
    </source>
</evidence>
<keyword evidence="9 12" id="KW-0718">Serine biosynthesis</keyword>
<dbReference type="PIRSF" id="PIRSF000525">
    <property type="entry name" value="SerC"/>
    <property type="match status" value="1"/>
</dbReference>
<name>A0A8B6X315_9BURK</name>
<dbReference type="RefSeq" id="WP_028311002.1">
    <property type="nucleotide sequence ID" value="NZ_AXWS01000008.1"/>
</dbReference>
<keyword evidence="6 12" id="KW-0808">Transferase</keyword>
<dbReference type="FunFam" id="3.90.1150.10:FF:000006">
    <property type="entry name" value="Phosphoserine aminotransferase"/>
    <property type="match status" value="1"/>
</dbReference>
<dbReference type="PANTHER" id="PTHR43247">
    <property type="entry name" value="PHOSPHOSERINE AMINOTRANSFERASE"/>
    <property type="match status" value="1"/>
</dbReference>
<comment type="caution">
    <text evidence="12">Lacks conserved residue(s) required for the propagation of feature annotation.</text>
</comment>
<dbReference type="UniPathway" id="UPA00244">
    <property type="reaction ID" value="UER00311"/>
</dbReference>
<dbReference type="InterPro" id="IPR022278">
    <property type="entry name" value="Pser_aminoTfrase"/>
</dbReference>
<feature type="binding site" evidence="12">
    <location>
        <position position="201"/>
    </location>
    <ligand>
        <name>pyridoxal 5'-phosphate</name>
        <dbReference type="ChEBI" id="CHEBI:597326"/>
    </ligand>
</feature>
<keyword evidence="8 12" id="KW-0664">Pyridoxine biosynthesis</keyword>
<dbReference type="GO" id="GO:0005737">
    <property type="term" value="C:cytoplasm"/>
    <property type="evidence" value="ECO:0007669"/>
    <property type="project" value="UniProtKB-SubCell"/>
</dbReference>
<dbReference type="UniPathway" id="UPA00135">
    <property type="reaction ID" value="UER00197"/>
</dbReference>
<dbReference type="EC" id="2.6.1.52" evidence="12"/>
<comment type="subcellular location">
    <subcellularLocation>
        <location evidence="12">Cytoplasm</location>
    </subcellularLocation>
</comment>
<reference evidence="16" key="1">
    <citation type="submission" date="2025-08" db="UniProtKB">
        <authorList>
            <consortium name="RefSeq"/>
        </authorList>
    </citation>
    <scope>IDENTIFICATION</scope>
</reference>
<sequence length="366" mass="40521">MTRAFNFAAGPATLPLEVLQQAQAEMLEWQGTGCSVMEVSHRGKQFEACNAEAEQDLRDLLAIPSNYKVLFLQGGASMQWAQFLFNLCGSNPNGDYILTGEWTNRAVAEARKLLPLWGGSVNIVASSEDRNYSYIPDEGSWKRRKDANFLHICSNETIQGLEYNFIPEQLGDVTLVADMSSHIVSRPVDVSRYGLIYAGAQKNIGPAGITIVIVRDDLIGKARPDTPRMFDYKLMADNHSLLNTPPTFGIYLAGLVFKWLKRQGGVEAIERKNIAKAELLYGYLDSQDFYYAPVEKGSRSRMNVPFRLKDESLNAKFLAETEAAGLVALKGHKAVGGMRASIYNAMPMEGVQALVAFMRDFAARNG</sequence>
<feature type="binding site" evidence="12">
    <location>
        <begin position="76"/>
        <end position="77"/>
    </location>
    <ligand>
        <name>pyridoxal 5'-phosphate</name>
        <dbReference type="ChEBI" id="CHEBI:597326"/>
    </ligand>
</feature>
<keyword evidence="4 12" id="KW-0032">Aminotransferase</keyword>
<dbReference type="Gene3D" id="3.40.640.10">
    <property type="entry name" value="Type I PLP-dependent aspartate aminotransferase-like (Major domain)"/>
    <property type="match status" value="1"/>
</dbReference>
<comment type="similarity">
    <text evidence="3 12">Belongs to the class-V pyridoxal-phosphate-dependent aminotransferase family. SerC subfamily.</text>
</comment>
<comment type="catalytic activity">
    <reaction evidence="11 12 13">
        <text>O-phospho-L-serine + 2-oxoglutarate = 3-phosphooxypyruvate + L-glutamate</text>
        <dbReference type="Rhea" id="RHEA:14329"/>
        <dbReference type="ChEBI" id="CHEBI:16810"/>
        <dbReference type="ChEBI" id="CHEBI:18110"/>
        <dbReference type="ChEBI" id="CHEBI:29985"/>
        <dbReference type="ChEBI" id="CHEBI:57524"/>
        <dbReference type="EC" id="2.6.1.52"/>
    </reaction>
</comment>
<keyword evidence="15" id="KW-1185">Reference proteome</keyword>
<feature type="binding site" evidence="12">
    <location>
        <position position="102"/>
    </location>
    <ligand>
        <name>pyridoxal 5'-phosphate</name>
        <dbReference type="ChEBI" id="CHEBI:597326"/>
    </ligand>
</feature>
<feature type="binding site" evidence="12">
    <location>
        <position position="178"/>
    </location>
    <ligand>
        <name>pyridoxal 5'-phosphate</name>
        <dbReference type="ChEBI" id="CHEBI:597326"/>
    </ligand>
</feature>
<dbReference type="PANTHER" id="PTHR43247:SF1">
    <property type="entry name" value="PHOSPHOSERINE AMINOTRANSFERASE"/>
    <property type="match status" value="1"/>
</dbReference>
<dbReference type="FunFam" id="3.40.640.10:FF:000010">
    <property type="entry name" value="Phosphoserine aminotransferase"/>
    <property type="match status" value="1"/>
</dbReference>
<feature type="binding site" evidence="12">
    <location>
        <position position="42"/>
    </location>
    <ligand>
        <name>L-glutamate</name>
        <dbReference type="ChEBI" id="CHEBI:29985"/>
    </ligand>
</feature>
<accession>A0A8B6X315</accession>
<dbReference type="GO" id="GO:0004648">
    <property type="term" value="F:O-phospho-L-serine:2-oxoglutarate aminotransferase activity"/>
    <property type="evidence" value="ECO:0007669"/>
    <property type="project" value="UniProtKB-UniRule"/>
</dbReference>
<dbReference type="GO" id="GO:0030170">
    <property type="term" value="F:pyridoxal phosphate binding"/>
    <property type="evidence" value="ECO:0007669"/>
    <property type="project" value="UniProtKB-UniRule"/>
</dbReference>
<dbReference type="InterPro" id="IPR015421">
    <property type="entry name" value="PyrdxlP-dep_Trfase_major"/>
</dbReference>
<dbReference type="InterPro" id="IPR015424">
    <property type="entry name" value="PyrdxlP-dep_Trfase"/>
</dbReference>
<dbReference type="HAMAP" id="MF_00160">
    <property type="entry name" value="SerC_aminotrans_5"/>
    <property type="match status" value="1"/>
</dbReference>
<dbReference type="Gene3D" id="3.90.1150.10">
    <property type="entry name" value="Aspartate Aminotransferase, domain 1"/>
    <property type="match status" value="1"/>
</dbReference>
<dbReference type="GO" id="GO:0006564">
    <property type="term" value="P:L-serine biosynthetic process"/>
    <property type="evidence" value="ECO:0007669"/>
    <property type="project" value="UniProtKB-UniRule"/>
</dbReference>
<evidence type="ECO:0000256" key="13">
    <source>
        <dbReference type="RuleBase" id="RU004505"/>
    </source>
</evidence>
<dbReference type="GO" id="GO:0008615">
    <property type="term" value="P:pyridoxine biosynthetic process"/>
    <property type="evidence" value="ECO:0007669"/>
    <property type="project" value="UniProtKB-UniRule"/>
</dbReference>
<evidence type="ECO:0000256" key="7">
    <source>
        <dbReference type="ARBA" id="ARBA00022898"/>
    </source>
</evidence>